<comment type="caution">
    <text evidence="2">The sequence shown here is derived from an EMBL/GenBank/DDBJ whole genome shotgun (WGS) entry which is preliminary data.</text>
</comment>
<dbReference type="AlphaFoldDB" id="A0A9P6NAY4"/>
<protein>
    <submittedName>
        <fullName evidence="2">Uncharacterized protein</fullName>
    </submittedName>
</protein>
<evidence type="ECO:0000313" key="3">
    <source>
        <dbReference type="Proteomes" id="UP000886653"/>
    </source>
</evidence>
<dbReference type="EMBL" id="MU167445">
    <property type="protein sequence ID" value="KAG0140431.1"/>
    <property type="molecule type" value="Genomic_DNA"/>
</dbReference>
<sequence length="108" mass="11697">MTEDSCDSSFIPQEPNVATTDTIALPTPPEPEIELTIPTITTANPSRPSQSTKAPLHYGNLVTNHTMTSDDDTPSYAKALKYPHASSWKEAMVTEYNSLVSHQGACGF</sequence>
<name>A0A9P6NAY4_9BASI</name>
<reference evidence="2" key="1">
    <citation type="submission" date="2013-11" db="EMBL/GenBank/DDBJ databases">
        <title>Genome sequence of the fusiform rust pathogen reveals effectors for host alternation and coevolution with pine.</title>
        <authorList>
            <consortium name="DOE Joint Genome Institute"/>
            <person name="Smith K."/>
            <person name="Pendleton A."/>
            <person name="Kubisiak T."/>
            <person name="Anderson C."/>
            <person name="Salamov A."/>
            <person name="Aerts A."/>
            <person name="Riley R."/>
            <person name="Clum A."/>
            <person name="Lindquist E."/>
            <person name="Ence D."/>
            <person name="Campbell M."/>
            <person name="Kronenberg Z."/>
            <person name="Feau N."/>
            <person name="Dhillon B."/>
            <person name="Hamelin R."/>
            <person name="Burleigh J."/>
            <person name="Smith J."/>
            <person name="Yandell M."/>
            <person name="Nelson C."/>
            <person name="Grigoriev I."/>
            <person name="Davis J."/>
        </authorList>
    </citation>
    <scope>NUCLEOTIDE SEQUENCE</scope>
    <source>
        <strain evidence="2">G11</strain>
    </source>
</reference>
<organism evidence="2 3">
    <name type="scientific">Cronartium quercuum f. sp. fusiforme G11</name>
    <dbReference type="NCBI Taxonomy" id="708437"/>
    <lineage>
        <taxon>Eukaryota</taxon>
        <taxon>Fungi</taxon>
        <taxon>Dikarya</taxon>
        <taxon>Basidiomycota</taxon>
        <taxon>Pucciniomycotina</taxon>
        <taxon>Pucciniomycetes</taxon>
        <taxon>Pucciniales</taxon>
        <taxon>Coleosporiaceae</taxon>
        <taxon>Cronartium</taxon>
    </lineage>
</organism>
<gene>
    <name evidence="2" type="ORF">CROQUDRAFT_100142</name>
</gene>
<keyword evidence="3" id="KW-1185">Reference proteome</keyword>
<feature type="compositionally biased region" description="Polar residues" evidence="1">
    <location>
        <begin position="7"/>
        <end position="21"/>
    </location>
</feature>
<proteinExistence type="predicted"/>
<evidence type="ECO:0000313" key="2">
    <source>
        <dbReference type="EMBL" id="KAG0140431.1"/>
    </source>
</evidence>
<accession>A0A9P6NAY4</accession>
<dbReference type="Proteomes" id="UP000886653">
    <property type="component" value="Unassembled WGS sequence"/>
</dbReference>
<feature type="region of interest" description="Disordered" evidence="1">
    <location>
        <begin position="1"/>
        <end position="30"/>
    </location>
</feature>
<evidence type="ECO:0000256" key="1">
    <source>
        <dbReference type="SAM" id="MobiDB-lite"/>
    </source>
</evidence>